<dbReference type="AlphaFoldDB" id="A0A6J4QVQ9"/>
<evidence type="ECO:0000313" key="2">
    <source>
        <dbReference type="EMBL" id="CAA9454918.1"/>
    </source>
</evidence>
<organism evidence="2">
    <name type="scientific">uncultured Rubrobacteraceae bacterium</name>
    <dbReference type="NCBI Taxonomy" id="349277"/>
    <lineage>
        <taxon>Bacteria</taxon>
        <taxon>Bacillati</taxon>
        <taxon>Actinomycetota</taxon>
        <taxon>Rubrobacteria</taxon>
        <taxon>Rubrobacterales</taxon>
        <taxon>Rubrobacteraceae</taxon>
        <taxon>environmental samples</taxon>
    </lineage>
</organism>
<dbReference type="EMBL" id="CADCVE010000047">
    <property type="protein sequence ID" value="CAA9454918.1"/>
    <property type="molecule type" value="Genomic_DNA"/>
</dbReference>
<name>A0A6J4QVQ9_9ACTN</name>
<accession>A0A6J4QVQ9</accession>
<evidence type="ECO:0000256" key="1">
    <source>
        <dbReference type="SAM" id="MobiDB-lite"/>
    </source>
</evidence>
<reference evidence="2" key="1">
    <citation type="submission" date="2020-02" db="EMBL/GenBank/DDBJ databases">
        <authorList>
            <person name="Meier V. D."/>
        </authorList>
    </citation>
    <scope>NUCLEOTIDE SEQUENCE</scope>
    <source>
        <strain evidence="2">AVDCRST_MAG28</strain>
    </source>
</reference>
<proteinExistence type="predicted"/>
<sequence length="47" mass="4771">METHLGGLFEGSSTLEGSEAGPAAGFDTSTLRMYRSSGAGCGRTMGE</sequence>
<gene>
    <name evidence="2" type="ORF">AVDCRST_MAG28-2295</name>
</gene>
<feature type="region of interest" description="Disordered" evidence="1">
    <location>
        <begin position="1"/>
        <end position="29"/>
    </location>
</feature>
<protein>
    <submittedName>
        <fullName evidence="2">Uncharacterized protein</fullName>
    </submittedName>
</protein>